<evidence type="ECO:0000256" key="7">
    <source>
        <dbReference type="ARBA" id="ARBA00022692"/>
    </source>
</evidence>
<keyword evidence="12" id="KW-1185">Reference proteome</keyword>
<keyword evidence="9" id="KW-0472">Membrane</keyword>
<dbReference type="RefSeq" id="WP_081869810.1">
    <property type="nucleotide sequence ID" value="NZ_JOKH01000002.1"/>
</dbReference>
<dbReference type="STRING" id="1137799.GZ78_13395"/>
<keyword evidence="5" id="KW-1003">Cell membrane</keyword>
<proteinExistence type="inferred from homology"/>
<accession>A0A081NJ53</accession>
<keyword evidence="4" id="KW-0813">Transport</keyword>
<evidence type="ECO:0000256" key="10">
    <source>
        <dbReference type="ARBA" id="ARBA00030772"/>
    </source>
</evidence>
<organism evidence="11 12">
    <name type="scientific">Endozoicomonas numazuensis</name>
    <dbReference type="NCBI Taxonomy" id="1137799"/>
    <lineage>
        <taxon>Bacteria</taxon>
        <taxon>Pseudomonadati</taxon>
        <taxon>Pseudomonadota</taxon>
        <taxon>Gammaproteobacteria</taxon>
        <taxon>Oceanospirillales</taxon>
        <taxon>Endozoicomonadaceae</taxon>
        <taxon>Endozoicomonas</taxon>
    </lineage>
</organism>
<dbReference type="Pfam" id="PF01203">
    <property type="entry name" value="T2SSN"/>
    <property type="match status" value="1"/>
</dbReference>
<comment type="similarity">
    <text evidence="2">Belongs to the GSP N family.</text>
</comment>
<evidence type="ECO:0000256" key="9">
    <source>
        <dbReference type="ARBA" id="ARBA00023136"/>
    </source>
</evidence>
<comment type="caution">
    <text evidence="11">The sequence shown here is derived from an EMBL/GenBank/DDBJ whole genome shotgun (WGS) entry which is preliminary data.</text>
</comment>
<dbReference type="eggNOG" id="ENOG5032RTB">
    <property type="taxonomic scope" value="Bacteria"/>
</dbReference>
<dbReference type="AlphaFoldDB" id="A0A081NJ53"/>
<protein>
    <recommendedName>
        <fullName evidence="3">Type II secretion system protein N</fullName>
    </recommendedName>
    <alternativeName>
        <fullName evidence="10">General secretion pathway protein N</fullName>
    </alternativeName>
</protein>
<dbReference type="EMBL" id="JOKH01000002">
    <property type="protein sequence ID" value="KEQ18476.1"/>
    <property type="molecule type" value="Genomic_DNA"/>
</dbReference>
<reference evidence="11 12" key="1">
    <citation type="submission" date="2014-06" db="EMBL/GenBank/DDBJ databases">
        <title>Whole Genome Sequences of Three Symbiotic Endozoicomonas Bacteria.</title>
        <authorList>
            <person name="Neave M.J."/>
            <person name="Apprill A."/>
            <person name="Voolstra C.R."/>
        </authorList>
    </citation>
    <scope>NUCLEOTIDE SEQUENCE [LARGE SCALE GENOMIC DNA]</scope>
    <source>
        <strain evidence="11 12">DSM 25634</strain>
    </source>
</reference>
<keyword evidence="7" id="KW-0812">Transmembrane</keyword>
<dbReference type="GO" id="GO:0005886">
    <property type="term" value="C:plasma membrane"/>
    <property type="evidence" value="ECO:0007669"/>
    <property type="project" value="UniProtKB-SubCell"/>
</dbReference>
<dbReference type="GO" id="GO:0015627">
    <property type="term" value="C:type II protein secretion system complex"/>
    <property type="evidence" value="ECO:0007669"/>
    <property type="project" value="InterPro"/>
</dbReference>
<keyword evidence="8" id="KW-0653">Protein transport</keyword>
<dbReference type="GO" id="GO:0015628">
    <property type="term" value="P:protein secretion by the type II secretion system"/>
    <property type="evidence" value="ECO:0007669"/>
    <property type="project" value="InterPro"/>
</dbReference>
<sequence>MKKIMSLAALAVVSYTGFMLTELPAAFVWSHAPKMPGIELEGLSGSVWSGSAQEVTLNGIELQEVSWDLQPSALLTGKIRADLEVGDDFSAVVGEATVTYSTQGVTVEDLEADASADWLQQLAPMPVPATARGNINLVADSLVYAEGQCVELEGRMAWERGRISSPLGDVKLGKANADLSCKGNTLEGKIRQSSEFLTTNAVFSFNLSGSYSLSGKVSEGEALPETMKNGLKVLGRPDSQGRYPLTFRGRI</sequence>
<evidence type="ECO:0000256" key="3">
    <source>
        <dbReference type="ARBA" id="ARBA00021563"/>
    </source>
</evidence>
<comment type="subcellular location">
    <subcellularLocation>
        <location evidence="1">Cell inner membrane</location>
    </subcellularLocation>
</comment>
<gene>
    <name evidence="11" type="ORF">GZ78_13395</name>
</gene>
<dbReference type="OrthoDB" id="6118198at2"/>
<evidence type="ECO:0000256" key="1">
    <source>
        <dbReference type="ARBA" id="ARBA00004533"/>
    </source>
</evidence>
<dbReference type="InterPro" id="IPR022792">
    <property type="entry name" value="T2SS_protein-GspN"/>
</dbReference>
<dbReference type="Proteomes" id="UP000028073">
    <property type="component" value="Unassembled WGS sequence"/>
</dbReference>
<evidence type="ECO:0000313" key="11">
    <source>
        <dbReference type="EMBL" id="KEQ18476.1"/>
    </source>
</evidence>
<evidence type="ECO:0000256" key="5">
    <source>
        <dbReference type="ARBA" id="ARBA00022475"/>
    </source>
</evidence>
<evidence type="ECO:0000256" key="8">
    <source>
        <dbReference type="ARBA" id="ARBA00022927"/>
    </source>
</evidence>
<evidence type="ECO:0000313" key="12">
    <source>
        <dbReference type="Proteomes" id="UP000028073"/>
    </source>
</evidence>
<evidence type="ECO:0000256" key="4">
    <source>
        <dbReference type="ARBA" id="ARBA00022448"/>
    </source>
</evidence>
<name>A0A081NJ53_9GAMM</name>
<evidence type="ECO:0000256" key="2">
    <source>
        <dbReference type="ARBA" id="ARBA00007208"/>
    </source>
</evidence>
<keyword evidence="6" id="KW-0997">Cell inner membrane</keyword>
<evidence type="ECO:0000256" key="6">
    <source>
        <dbReference type="ARBA" id="ARBA00022519"/>
    </source>
</evidence>